<dbReference type="EMBL" id="JYDJ01000350">
    <property type="protein sequence ID" value="KRX36680.1"/>
    <property type="molecule type" value="Genomic_DNA"/>
</dbReference>
<keyword evidence="3" id="KW-1185">Reference proteome</keyword>
<reference evidence="2 3" key="1">
    <citation type="submission" date="2015-01" db="EMBL/GenBank/DDBJ databases">
        <title>Evolution of Trichinella species and genotypes.</title>
        <authorList>
            <person name="Korhonen P.K."/>
            <person name="Edoardo P."/>
            <person name="Giuseppe L.R."/>
            <person name="Gasser R.B."/>
        </authorList>
    </citation>
    <scope>NUCLEOTIDE SEQUENCE [LARGE SCALE GENOMIC DNA]</scope>
    <source>
        <strain evidence="2">ISS417</strain>
    </source>
</reference>
<sequence length="91" mass="9980">MKDSRCVAQSKGITLNWYSPKGVVNAVFSRSCCSTSTCQWRSEATPTGELGGQEKPDWLGGQQLDERGSDEEVQSRKSLSRVCVCSVLSVY</sequence>
<evidence type="ECO:0000313" key="2">
    <source>
        <dbReference type="EMBL" id="KRX36680.1"/>
    </source>
</evidence>
<comment type="caution">
    <text evidence="2">The sequence shown here is derived from an EMBL/GenBank/DDBJ whole genome shotgun (WGS) entry which is preliminary data.</text>
</comment>
<organism evidence="2 3">
    <name type="scientific">Trichinella murrelli</name>
    <dbReference type="NCBI Taxonomy" id="144512"/>
    <lineage>
        <taxon>Eukaryota</taxon>
        <taxon>Metazoa</taxon>
        <taxon>Ecdysozoa</taxon>
        <taxon>Nematoda</taxon>
        <taxon>Enoplea</taxon>
        <taxon>Dorylaimia</taxon>
        <taxon>Trichinellida</taxon>
        <taxon>Trichinellidae</taxon>
        <taxon>Trichinella</taxon>
    </lineage>
</organism>
<accession>A0A0V0TCF3</accession>
<dbReference type="STRING" id="144512.A0A0V0TCF3"/>
<protein>
    <submittedName>
        <fullName evidence="2">Uncharacterized protein</fullName>
    </submittedName>
</protein>
<proteinExistence type="predicted"/>
<name>A0A0V0TCF3_9BILA</name>
<evidence type="ECO:0000313" key="3">
    <source>
        <dbReference type="Proteomes" id="UP000055048"/>
    </source>
</evidence>
<evidence type="ECO:0000256" key="1">
    <source>
        <dbReference type="SAM" id="MobiDB-lite"/>
    </source>
</evidence>
<dbReference type="Proteomes" id="UP000055048">
    <property type="component" value="Unassembled WGS sequence"/>
</dbReference>
<gene>
    <name evidence="2" type="ORF">T05_7457</name>
</gene>
<feature type="region of interest" description="Disordered" evidence="1">
    <location>
        <begin position="44"/>
        <end position="72"/>
    </location>
</feature>
<dbReference type="AlphaFoldDB" id="A0A0V0TCF3"/>